<dbReference type="AlphaFoldDB" id="A0A7W8JGQ5"/>
<evidence type="ECO:0000313" key="2">
    <source>
        <dbReference type="EMBL" id="MBB5356764.1"/>
    </source>
</evidence>
<name>A0A7W8JGQ5_9BACL</name>
<proteinExistence type="predicted"/>
<reference evidence="2 3" key="1">
    <citation type="submission" date="2020-08" db="EMBL/GenBank/DDBJ databases">
        <title>Genomic Encyclopedia of Type Strains, Phase IV (KMG-IV): sequencing the most valuable type-strain genomes for metagenomic binning, comparative biology and taxonomic classification.</title>
        <authorList>
            <person name="Goeker M."/>
        </authorList>
    </citation>
    <scope>NUCLEOTIDE SEQUENCE [LARGE SCALE GENOMIC DNA]</scope>
    <source>
        <strain evidence="2 3">DSM 19169</strain>
    </source>
</reference>
<protein>
    <submittedName>
        <fullName evidence="2">Outer membrane lipoprotein SlyB</fullName>
    </submittedName>
</protein>
<evidence type="ECO:0000313" key="3">
    <source>
        <dbReference type="Proteomes" id="UP000583699"/>
    </source>
</evidence>
<organism evidence="2 3">
    <name type="scientific">Anoxybacillus mongoliensis</name>
    <dbReference type="NCBI Taxonomy" id="452565"/>
    <lineage>
        <taxon>Bacteria</taxon>
        <taxon>Bacillati</taxon>
        <taxon>Bacillota</taxon>
        <taxon>Bacilli</taxon>
        <taxon>Bacillales</taxon>
        <taxon>Anoxybacillaceae</taxon>
        <taxon>Anoxybacillus</taxon>
    </lineage>
</organism>
<accession>A0A7W8JGQ5</accession>
<keyword evidence="1" id="KW-1133">Transmembrane helix</keyword>
<feature type="transmembrane region" description="Helical" evidence="1">
    <location>
        <begin position="127"/>
        <end position="147"/>
    </location>
</feature>
<dbReference type="RefSeq" id="WP_183244648.1">
    <property type="nucleotide sequence ID" value="NZ_JACHEQ010000022.1"/>
</dbReference>
<gene>
    <name evidence="2" type="ORF">HNR43_002777</name>
</gene>
<dbReference type="EMBL" id="JACHEQ010000022">
    <property type="protein sequence ID" value="MBB5356764.1"/>
    <property type="molecule type" value="Genomic_DNA"/>
</dbReference>
<dbReference type="Proteomes" id="UP000583699">
    <property type="component" value="Unassembled WGS sequence"/>
</dbReference>
<keyword evidence="1" id="KW-0812">Transmembrane</keyword>
<feature type="transmembrane region" description="Helical" evidence="1">
    <location>
        <begin position="153"/>
        <end position="175"/>
    </location>
</feature>
<comment type="caution">
    <text evidence="2">The sequence shown here is derived from an EMBL/GenBank/DDBJ whole genome shotgun (WGS) entry which is preliminary data.</text>
</comment>
<keyword evidence="2" id="KW-0449">Lipoprotein</keyword>
<sequence>MKFNQYLENTKNYLTDYYQDLLEQFQSRSVNSYPQLIKLEKASINRFFQSQLDIILLNIRDELKNFFESEEASQIYNELKTKISHKEISAMDYNFSSDSKKESLVQRVVLHSNSQNRMLKGNSNQNIMYATAGGAVAGGVAGLALGTAIGKPAILAITGVIGGAVCVYLVASSLVNNYASGKERTNIKYVNKQSEISMTSKQQKDNTLPIEAVLQKRKYEVEEYIYNVIISIQKEYEAILKRAS</sequence>
<keyword evidence="3" id="KW-1185">Reference proteome</keyword>
<evidence type="ECO:0000256" key="1">
    <source>
        <dbReference type="SAM" id="Phobius"/>
    </source>
</evidence>
<keyword evidence="1" id="KW-0472">Membrane</keyword>